<dbReference type="Proteomes" id="UP000326198">
    <property type="component" value="Unassembled WGS sequence"/>
</dbReference>
<keyword evidence="4" id="KW-1185">Reference proteome</keyword>
<feature type="domain" description="N-acetyltransferase" evidence="2">
    <location>
        <begin position="6"/>
        <end position="175"/>
    </location>
</feature>
<keyword evidence="3" id="KW-0012">Acyltransferase</keyword>
<dbReference type="InterPro" id="IPR050769">
    <property type="entry name" value="NAT_camello-type"/>
</dbReference>
<dbReference type="InterPro" id="IPR000182">
    <property type="entry name" value="GNAT_dom"/>
</dbReference>
<evidence type="ECO:0000256" key="1">
    <source>
        <dbReference type="ARBA" id="ARBA00022679"/>
    </source>
</evidence>
<dbReference type="EMBL" id="ML736162">
    <property type="protein sequence ID" value="KAE8382435.1"/>
    <property type="molecule type" value="Genomic_DNA"/>
</dbReference>
<dbReference type="SUPFAM" id="SSF55729">
    <property type="entry name" value="Acyl-CoA N-acyltransferases (Nat)"/>
    <property type="match status" value="1"/>
</dbReference>
<evidence type="ECO:0000259" key="2">
    <source>
        <dbReference type="PROSITE" id="PS51186"/>
    </source>
</evidence>
<accession>A0A5N7BKX4</accession>
<dbReference type="CDD" id="cd04301">
    <property type="entry name" value="NAT_SF"/>
    <property type="match status" value="1"/>
</dbReference>
<proteinExistence type="predicted"/>
<dbReference type="GO" id="GO:0008080">
    <property type="term" value="F:N-acetyltransferase activity"/>
    <property type="evidence" value="ECO:0007669"/>
    <property type="project" value="InterPro"/>
</dbReference>
<name>A0A5N7BKX4_9EURO</name>
<dbReference type="PANTHER" id="PTHR13947:SF37">
    <property type="entry name" value="LD18367P"/>
    <property type="match status" value="1"/>
</dbReference>
<dbReference type="PROSITE" id="PS51186">
    <property type="entry name" value="GNAT"/>
    <property type="match status" value="1"/>
</dbReference>
<dbReference type="Gene3D" id="3.40.630.30">
    <property type="match status" value="1"/>
</dbReference>
<dbReference type="PANTHER" id="PTHR13947">
    <property type="entry name" value="GNAT FAMILY N-ACETYLTRANSFERASE"/>
    <property type="match status" value="1"/>
</dbReference>
<dbReference type="AlphaFoldDB" id="A0A5N7BKX4"/>
<evidence type="ECO:0000313" key="4">
    <source>
        <dbReference type="Proteomes" id="UP000326198"/>
    </source>
</evidence>
<protein>
    <submittedName>
        <fullName evidence="3">Acyl-CoA N-acyltransferase</fullName>
    </submittedName>
</protein>
<dbReference type="OrthoDB" id="9975416at2759"/>
<keyword evidence="1 3" id="KW-0808">Transferase</keyword>
<gene>
    <name evidence="3" type="ORF">BDV26DRAFT_288473</name>
</gene>
<reference evidence="3 4" key="1">
    <citation type="submission" date="2019-04" db="EMBL/GenBank/DDBJ databases">
        <title>Friends and foes A comparative genomics studyof 23 Aspergillus species from section Flavi.</title>
        <authorList>
            <consortium name="DOE Joint Genome Institute"/>
            <person name="Kjaerbolling I."/>
            <person name="Vesth T."/>
            <person name="Frisvad J.C."/>
            <person name="Nybo J.L."/>
            <person name="Theobald S."/>
            <person name="Kildgaard S."/>
            <person name="Isbrandt T."/>
            <person name="Kuo A."/>
            <person name="Sato A."/>
            <person name="Lyhne E.K."/>
            <person name="Kogle M.E."/>
            <person name="Wiebenga A."/>
            <person name="Kun R.S."/>
            <person name="Lubbers R.J."/>
            <person name="Makela M.R."/>
            <person name="Barry K."/>
            <person name="Chovatia M."/>
            <person name="Clum A."/>
            <person name="Daum C."/>
            <person name="Haridas S."/>
            <person name="He G."/>
            <person name="LaButti K."/>
            <person name="Lipzen A."/>
            <person name="Mondo S."/>
            <person name="Riley R."/>
            <person name="Salamov A."/>
            <person name="Simmons B.A."/>
            <person name="Magnuson J.K."/>
            <person name="Henrissat B."/>
            <person name="Mortensen U.H."/>
            <person name="Larsen T.O."/>
            <person name="Devries R.P."/>
            <person name="Grigoriev I.V."/>
            <person name="Machida M."/>
            <person name="Baker S.E."/>
            <person name="Andersen M.R."/>
        </authorList>
    </citation>
    <scope>NUCLEOTIDE SEQUENCE [LARGE SCALE GENOMIC DNA]</scope>
    <source>
        <strain evidence="3 4">IBT 29228</strain>
    </source>
</reference>
<organism evidence="3 4">
    <name type="scientific">Aspergillus bertholletiae</name>
    <dbReference type="NCBI Taxonomy" id="1226010"/>
    <lineage>
        <taxon>Eukaryota</taxon>
        <taxon>Fungi</taxon>
        <taxon>Dikarya</taxon>
        <taxon>Ascomycota</taxon>
        <taxon>Pezizomycotina</taxon>
        <taxon>Eurotiomycetes</taxon>
        <taxon>Eurotiomycetidae</taxon>
        <taxon>Eurotiales</taxon>
        <taxon>Aspergillaceae</taxon>
        <taxon>Aspergillus</taxon>
        <taxon>Aspergillus subgen. Circumdati</taxon>
    </lineage>
</organism>
<evidence type="ECO:0000313" key="3">
    <source>
        <dbReference type="EMBL" id="KAE8382435.1"/>
    </source>
</evidence>
<dbReference type="InterPro" id="IPR016181">
    <property type="entry name" value="Acyl_CoA_acyltransferase"/>
</dbReference>
<sequence length="175" mass="19385">MATNEISYRYGQKEDSEAISELGARVFRASFASLLPHDDLSAYLRESYAPTSIAADLQDPIVTFVVAVRDGVIVGFLQLRCGASTSCIEGVENKVQLQRLYVSESCQGLGIGKHLLARAEQESRGMDAGSIWLASWKPNAKAERLYEKIGYRKVGQMTFMLGDVKLDDWVMIKSI</sequence>
<dbReference type="Pfam" id="PF00583">
    <property type="entry name" value="Acetyltransf_1"/>
    <property type="match status" value="1"/>
</dbReference>